<dbReference type="STRING" id="1276220.STAIW_v1c06510"/>
<organism evidence="1 2">
    <name type="scientific">Spiroplasma taiwanense CT-1</name>
    <dbReference type="NCBI Taxonomy" id="1276220"/>
    <lineage>
        <taxon>Bacteria</taxon>
        <taxon>Bacillati</taxon>
        <taxon>Mycoplasmatota</taxon>
        <taxon>Mollicutes</taxon>
        <taxon>Entomoplasmatales</taxon>
        <taxon>Spiroplasmataceae</taxon>
        <taxon>Spiroplasma</taxon>
    </lineage>
</organism>
<evidence type="ECO:0000313" key="2">
    <source>
        <dbReference type="Proteomes" id="UP000014984"/>
    </source>
</evidence>
<evidence type="ECO:0008006" key="3">
    <source>
        <dbReference type="Google" id="ProtNLM"/>
    </source>
</evidence>
<dbReference type="AlphaFoldDB" id="S5LU52"/>
<sequence length="735" mass="86428">MKTKFLIFTILVFQTALLILIIVTFALKKDLTRDVFLEGCEHSSETSTDISNEKIHSFAADGLENFALYTTNEKSNNLENASFYGNYDNYSYCDNSNYSIDLWNNDFWNSQIVIKNDISNLNLSVELQNKEELEEIGIEVNYGFAEFIYASGSKLSNGMYNPYGINRTLLVPDKMTSNKALNNAIKNRIYIVYISFKSNDFSKYLSTSNESIKAKFKVFSSNQENLNIFSNILDININALNLSFDNTVSDYNLFHFPEWSSYYYNNGKVPSTILNKNDMNEYIDYNWEKYWKNEFTYMSEMGMNWFQMNISEKWNSNFGEKELNNGWENRRKEMNFIPWQYKGDLNTDNLFGNDIVFEEIVNDLYISDESWATFDKFLNLMVEVGMKRGMLNSINTVWGQNQGGLMIYNDKTKKYFTANSSILDKNGKKFNTWWFEQFKNHIDSKNPDWFDKLDLYFYIDEKDKWTTTQHNNWMKEIDPEKKYLKLAVSDWDRDIDYNYISGYDFVDELWIYFLDVYNEANPNFNKLLNNRNKLGLKTGQYSLDVDNTFNLPKSEPGILGYMQMALLLQGSPSFLKYVITGWQNGNNVWSSDFDDYPWVDLNYISGDTMWAYPKYDHVTQSGQIESDLSVEFLPSIRFEQLKVGTNLTNKFNFLINKGVLNKSDLQSNISRELKKGPKLSNTKFDFNYSDTNFKKNLYFNKSFIEYQLNLSDYDEIQGYKNLINLIKIYSRGELK</sequence>
<dbReference type="OrthoDB" id="388008at2"/>
<keyword evidence="2" id="KW-1185">Reference proteome</keyword>
<dbReference type="KEGG" id="stai:STAIW_v1c06510"/>
<gene>
    <name evidence="1" type="ORF">STAIW_v1c06510</name>
</gene>
<name>S5LU52_9MOLU</name>
<dbReference type="Proteomes" id="UP000014984">
    <property type="component" value="Chromosome"/>
</dbReference>
<accession>S5LU52</accession>
<protein>
    <recommendedName>
        <fullName evidence="3">Glycoside hydrolase 123 C-terminal domain-containing protein</fullName>
    </recommendedName>
</protein>
<dbReference type="EMBL" id="CP005074">
    <property type="protein sequence ID" value="AGR41269.1"/>
    <property type="molecule type" value="Genomic_DNA"/>
</dbReference>
<dbReference type="RefSeq" id="WP_020834408.1">
    <property type="nucleotide sequence ID" value="NC_021846.1"/>
</dbReference>
<dbReference type="HOGENOM" id="CLU_389270_0_0_14"/>
<reference evidence="1 2" key="1">
    <citation type="journal article" date="2013" name="Genome Biol. Evol.">
        <title>Comparison of metabolic capacities and inference of gene content evolution in mosquito-associated Spiroplasma diminutum and S. taiwanense.</title>
        <authorList>
            <person name="Lo W.S."/>
            <person name="Ku C."/>
            <person name="Chen L.L."/>
            <person name="Chang T.H."/>
            <person name="Kuo C.H."/>
        </authorList>
    </citation>
    <scope>NUCLEOTIDE SEQUENCE [LARGE SCALE GENOMIC DNA]</scope>
    <source>
        <strain evidence="1">CT-1</strain>
    </source>
</reference>
<evidence type="ECO:0000313" key="1">
    <source>
        <dbReference type="EMBL" id="AGR41269.1"/>
    </source>
</evidence>
<dbReference type="PATRIC" id="fig|1276220.3.peg.664"/>
<proteinExistence type="predicted"/>